<evidence type="ECO:0000259" key="16">
    <source>
        <dbReference type="PROSITE" id="PS51188"/>
    </source>
</evidence>
<dbReference type="AlphaFoldDB" id="A0A8J3F8Z3"/>
<dbReference type="RefSeq" id="WP_188816760.1">
    <property type="nucleotide sequence ID" value="NZ_BMOF01000007.1"/>
</dbReference>
<accession>A0A8J3F8Z3</accession>
<dbReference type="PROSITE" id="PS00636">
    <property type="entry name" value="DNAJ_1"/>
    <property type="match status" value="1"/>
</dbReference>
<keyword evidence="7 13" id="KW-0863">Zinc-finger</keyword>
<dbReference type="InterPro" id="IPR018253">
    <property type="entry name" value="DnaJ_domain_CS"/>
</dbReference>
<dbReference type="EMBL" id="BMOF01000007">
    <property type="protein sequence ID" value="GGJ95130.1"/>
    <property type="molecule type" value="Genomic_DNA"/>
</dbReference>
<evidence type="ECO:0000256" key="9">
    <source>
        <dbReference type="ARBA" id="ARBA00023016"/>
    </source>
</evidence>
<dbReference type="PROSITE" id="PS51188">
    <property type="entry name" value="ZF_CR"/>
    <property type="match status" value="1"/>
</dbReference>
<feature type="repeat" description="CXXCXGXG motif" evidence="13">
    <location>
        <begin position="172"/>
        <end position="179"/>
    </location>
</feature>
<dbReference type="CDD" id="cd06257">
    <property type="entry name" value="DnaJ"/>
    <property type="match status" value="1"/>
</dbReference>
<dbReference type="GO" id="GO:0008270">
    <property type="term" value="F:zinc ion binding"/>
    <property type="evidence" value="ECO:0007669"/>
    <property type="project" value="UniProtKB-UniRule"/>
</dbReference>
<evidence type="ECO:0000256" key="12">
    <source>
        <dbReference type="ARBA" id="ARBA00067609"/>
    </source>
</evidence>
<feature type="binding site" evidence="13">
    <location>
        <position position="175"/>
    </location>
    <ligand>
        <name>Zn(2+)</name>
        <dbReference type="ChEBI" id="CHEBI:29105"/>
        <label>2</label>
    </ligand>
</feature>
<dbReference type="PANTHER" id="PTHR43096:SF48">
    <property type="entry name" value="CHAPERONE PROTEIN DNAJ"/>
    <property type="match status" value="1"/>
</dbReference>
<evidence type="ECO:0000313" key="18">
    <source>
        <dbReference type="Proteomes" id="UP000637720"/>
    </source>
</evidence>
<evidence type="ECO:0000256" key="13">
    <source>
        <dbReference type="HAMAP-Rule" id="MF_01152"/>
    </source>
</evidence>
<keyword evidence="8 13" id="KW-0862">Zinc</keyword>
<dbReference type="SUPFAM" id="SSF49493">
    <property type="entry name" value="HSP40/DnaJ peptide-binding domain"/>
    <property type="match status" value="2"/>
</dbReference>
<name>A0A8J3F8Z3_9BACI</name>
<keyword evidence="5 13" id="KW-0479">Metal-binding</keyword>
<dbReference type="PANTHER" id="PTHR43096">
    <property type="entry name" value="DNAJ HOMOLOG 1, MITOCHONDRIAL-RELATED"/>
    <property type="match status" value="1"/>
</dbReference>
<dbReference type="Proteomes" id="UP000637720">
    <property type="component" value="Unassembled WGS sequence"/>
</dbReference>
<dbReference type="GO" id="GO:0051082">
    <property type="term" value="F:unfolded protein binding"/>
    <property type="evidence" value="ECO:0007669"/>
    <property type="project" value="UniProtKB-UniRule"/>
</dbReference>
<evidence type="ECO:0000256" key="4">
    <source>
        <dbReference type="ARBA" id="ARBA00022705"/>
    </source>
</evidence>
<comment type="subunit">
    <text evidence="2 13">Homodimer.</text>
</comment>
<dbReference type="InterPro" id="IPR008971">
    <property type="entry name" value="HSP40/DnaJ_pept-bd"/>
</dbReference>
<feature type="binding site" evidence="13">
    <location>
        <position position="158"/>
    </location>
    <ligand>
        <name>Zn(2+)</name>
        <dbReference type="ChEBI" id="CHEBI:29105"/>
        <label>1</label>
    </ligand>
</feature>
<dbReference type="InterPro" id="IPR036410">
    <property type="entry name" value="HSP_DnaJ_Cys-rich_dom_sf"/>
</dbReference>
<evidence type="ECO:0000313" key="17">
    <source>
        <dbReference type="EMBL" id="GGJ95130.1"/>
    </source>
</evidence>
<dbReference type="Gene3D" id="2.60.260.20">
    <property type="entry name" value="Urease metallochaperone UreE, N-terminal domain"/>
    <property type="match status" value="2"/>
</dbReference>
<feature type="repeat" description="CXXCXGXG motif" evidence="13">
    <location>
        <begin position="212"/>
        <end position="219"/>
    </location>
</feature>
<comment type="function">
    <text evidence="13">Participates actively in the response to hyperosmotic and heat shock by preventing the aggregation of stress-denatured proteins and by disaggregating proteins, also in an autonomous, DnaK-independent fashion. Unfolded proteins bind initially to DnaJ; upon interaction with the DnaJ-bound protein, DnaK hydrolyzes its bound ATP, resulting in the formation of a stable complex. GrpE releases ADP from DnaK; ATP binding to DnaK triggers the release of the substrate protein, thus completing the reaction cycle. Several rounds of ATP-dependent interactions between DnaJ, DnaK and GrpE are required for fully efficient folding. Also involved, together with DnaK and GrpE, in the DNA replication of plasmids through activation of initiation proteins.</text>
</comment>
<evidence type="ECO:0000256" key="11">
    <source>
        <dbReference type="ARBA" id="ARBA00061004"/>
    </source>
</evidence>
<sequence length="384" mass="41598">MSKRDYYEVLGVSRDASPEEIKKAYRKLARKYHPDVCKEPDAAEKFKEVKEAYDVLSDPEKRARYDRFGHAGVHADVGGASGAGAGDPGAGAGGFDFGGFGDIGDLFDLFFGGGRRQHPHAPRQGANVEVPLVVDFREAAFGTEVDLEVPREEPCSTCHGTGARPGTQPEVCRACGGTGMEEVVQATILGRMVSRRTCSVCGGRGRIIIERCRACGGAGRVRVRRAVRVKVPPGVDTGTRLRIPGAGEAGYNGGPPGDLYVVIRVKPDDFFRREGDDLYCDVPITFVQAALGDEIEVPTLDGRVKLRIPPGTQTGTLFRLRGKGIPRLRGGGRGDQHVRVVVVTPTHLTERQKELLREFAAISGEETHRGESLFEKMKRAFRGG</sequence>
<dbReference type="GO" id="GO:0042026">
    <property type="term" value="P:protein refolding"/>
    <property type="evidence" value="ECO:0007669"/>
    <property type="project" value="TreeGrafter"/>
</dbReference>
<dbReference type="InterPro" id="IPR001623">
    <property type="entry name" value="DnaJ_domain"/>
</dbReference>
<evidence type="ECO:0000256" key="7">
    <source>
        <dbReference type="ARBA" id="ARBA00022771"/>
    </source>
</evidence>
<feature type="repeat" description="CXXCXGXG motif" evidence="13">
    <location>
        <begin position="155"/>
        <end position="162"/>
    </location>
</feature>
<comment type="caution">
    <text evidence="17">The sequence shown here is derived from an EMBL/GenBank/DDBJ whole genome shotgun (WGS) entry which is preliminary data.</text>
</comment>
<comment type="domain">
    <text evidence="13">The J domain is necessary and sufficient to stimulate DnaK ATPase activity. Zinc center 1 plays an important role in the autonomous, DnaK-independent chaperone activity of DnaJ. Zinc center 2 is essential for interaction with DnaK and for DnaJ activity.</text>
</comment>
<comment type="similarity">
    <text evidence="11 13">Belongs to the DnaJ family.</text>
</comment>
<evidence type="ECO:0000256" key="6">
    <source>
        <dbReference type="ARBA" id="ARBA00022737"/>
    </source>
</evidence>
<dbReference type="SUPFAM" id="SSF46565">
    <property type="entry name" value="Chaperone J-domain"/>
    <property type="match status" value="1"/>
</dbReference>
<feature type="zinc finger region" description="CR-type" evidence="14">
    <location>
        <begin position="142"/>
        <end position="224"/>
    </location>
</feature>
<evidence type="ECO:0000256" key="14">
    <source>
        <dbReference type="PROSITE-ProRule" id="PRU00546"/>
    </source>
</evidence>
<evidence type="ECO:0000259" key="15">
    <source>
        <dbReference type="PROSITE" id="PS50076"/>
    </source>
</evidence>
<feature type="binding site" evidence="13">
    <location>
        <position position="198"/>
    </location>
    <ligand>
        <name>Zn(2+)</name>
        <dbReference type="ChEBI" id="CHEBI:29105"/>
        <label>2</label>
    </ligand>
</feature>
<dbReference type="InterPro" id="IPR036869">
    <property type="entry name" value="J_dom_sf"/>
</dbReference>
<dbReference type="GO" id="GO:0009408">
    <property type="term" value="P:response to heat"/>
    <property type="evidence" value="ECO:0007669"/>
    <property type="project" value="InterPro"/>
</dbReference>
<feature type="binding site" evidence="13">
    <location>
        <position position="155"/>
    </location>
    <ligand>
        <name>Zn(2+)</name>
        <dbReference type="ChEBI" id="CHEBI:29105"/>
        <label>1</label>
    </ligand>
</feature>
<dbReference type="CDD" id="cd10719">
    <property type="entry name" value="DnaJ_zf"/>
    <property type="match status" value="1"/>
</dbReference>
<dbReference type="FunFam" id="2.60.260.20:FF:000004">
    <property type="entry name" value="Molecular chaperone DnaJ"/>
    <property type="match status" value="1"/>
</dbReference>
<dbReference type="HAMAP" id="MF_01152">
    <property type="entry name" value="DnaJ"/>
    <property type="match status" value="1"/>
</dbReference>
<dbReference type="InterPro" id="IPR001305">
    <property type="entry name" value="HSP_DnaJ_Cys-rich_dom"/>
</dbReference>
<evidence type="ECO:0000256" key="10">
    <source>
        <dbReference type="ARBA" id="ARBA00023186"/>
    </source>
</evidence>
<dbReference type="SUPFAM" id="SSF57938">
    <property type="entry name" value="DnaJ/Hsp40 cysteine-rich domain"/>
    <property type="match status" value="1"/>
</dbReference>
<feature type="binding site" evidence="13">
    <location>
        <position position="215"/>
    </location>
    <ligand>
        <name>Zn(2+)</name>
        <dbReference type="ChEBI" id="CHEBI:29105"/>
        <label>1</label>
    </ligand>
</feature>
<dbReference type="PRINTS" id="PR00625">
    <property type="entry name" value="JDOMAIN"/>
</dbReference>
<dbReference type="CDD" id="cd10747">
    <property type="entry name" value="DnaJ_C"/>
    <property type="match status" value="1"/>
</dbReference>
<keyword evidence="18" id="KW-1185">Reference proteome</keyword>
<evidence type="ECO:0000256" key="5">
    <source>
        <dbReference type="ARBA" id="ARBA00022723"/>
    </source>
</evidence>
<feature type="domain" description="J" evidence="15">
    <location>
        <begin position="5"/>
        <end position="69"/>
    </location>
</feature>
<dbReference type="Pfam" id="PF01556">
    <property type="entry name" value="DnaJ_C"/>
    <property type="match status" value="1"/>
</dbReference>
<dbReference type="InterPro" id="IPR012724">
    <property type="entry name" value="DnaJ"/>
</dbReference>
<keyword evidence="9 13" id="KW-0346">Stress response</keyword>
<keyword evidence="4 13" id="KW-0235">DNA replication</keyword>
<dbReference type="Pfam" id="PF00226">
    <property type="entry name" value="DnaJ"/>
    <property type="match status" value="1"/>
</dbReference>
<evidence type="ECO:0000256" key="8">
    <source>
        <dbReference type="ARBA" id="ARBA00022833"/>
    </source>
</evidence>
<dbReference type="Gene3D" id="1.10.287.110">
    <property type="entry name" value="DnaJ domain"/>
    <property type="match status" value="1"/>
</dbReference>
<feature type="binding site" evidence="13">
    <location>
        <position position="172"/>
    </location>
    <ligand>
        <name>Zn(2+)</name>
        <dbReference type="ChEBI" id="CHEBI:29105"/>
        <label>2</label>
    </ligand>
</feature>
<dbReference type="FunFam" id="1.10.287.110:FF:000031">
    <property type="entry name" value="Molecular chaperone DnaJ"/>
    <property type="match status" value="1"/>
</dbReference>
<dbReference type="FunFam" id="2.10.230.10:FF:000002">
    <property type="entry name" value="Molecular chaperone DnaJ"/>
    <property type="match status" value="1"/>
</dbReference>
<dbReference type="InterPro" id="IPR002939">
    <property type="entry name" value="DnaJ_C"/>
</dbReference>
<gene>
    <name evidence="13 17" type="primary">dnaJ</name>
    <name evidence="17" type="ORF">GCM10007043_06160</name>
</gene>
<reference evidence="17" key="1">
    <citation type="journal article" date="2014" name="Int. J. Syst. Evol. Microbiol.">
        <title>Complete genome sequence of Corynebacterium casei LMG S-19264T (=DSM 44701T), isolated from a smear-ripened cheese.</title>
        <authorList>
            <consortium name="US DOE Joint Genome Institute (JGI-PGF)"/>
            <person name="Walter F."/>
            <person name="Albersmeier A."/>
            <person name="Kalinowski J."/>
            <person name="Ruckert C."/>
        </authorList>
    </citation>
    <scope>NUCLEOTIDE SEQUENCE</scope>
    <source>
        <strain evidence="17">JCM 14719</strain>
    </source>
</reference>
<comment type="cofactor">
    <cofactor evidence="13">
        <name>Zn(2+)</name>
        <dbReference type="ChEBI" id="CHEBI:29105"/>
    </cofactor>
    <text evidence="13">Binds 2 Zn(2+) ions per monomer.</text>
</comment>
<keyword evidence="3 13" id="KW-0963">Cytoplasm</keyword>
<dbReference type="GO" id="GO:0005524">
    <property type="term" value="F:ATP binding"/>
    <property type="evidence" value="ECO:0007669"/>
    <property type="project" value="InterPro"/>
</dbReference>
<evidence type="ECO:0000256" key="1">
    <source>
        <dbReference type="ARBA" id="ARBA00004496"/>
    </source>
</evidence>
<evidence type="ECO:0000256" key="2">
    <source>
        <dbReference type="ARBA" id="ARBA00011738"/>
    </source>
</evidence>
<dbReference type="SMART" id="SM00271">
    <property type="entry name" value="DnaJ"/>
    <property type="match status" value="1"/>
</dbReference>
<keyword evidence="10 13" id="KW-0143">Chaperone</keyword>
<dbReference type="GO" id="GO:0031072">
    <property type="term" value="F:heat shock protein binding"/>
    <property type="evidence" value="ECO:0007669"/>
    <property type="project" value="InterPro"/>
</dbReference>
<evidence type="ECO:0000256" key="3">
    <source>
        <dbReference type="ARBA" id="ARBA00022490"/>
    </source>
</evidence>
<dbReference type="GO" id="GO:0006260">
    <property type="term" value="P:DNA replication"/>
    <property type="evidence" value="ECO:0007669"/>
    <property type="project" value="UniProtKB-KW"/>
</dbReference>
<feature type="repeat" description="CXXCXGXG motif" evidence="13">
    <location>
        <begin position="198"/>
        <end position="205"/>
    </location>
</feature>
<feature type="binding site" evidence="13">
    <location>
        <position position="212"/>
    </location>
    <ligand>
        <name>Zn(2+)</name>
        <dbReference type="ChEBI" id="CHEBI:29105"/>
        <label>1</label>
    </ligand>
</feature>
<dbReference type="NCBIfam" id="NF008035">
    <property type="entry name" value="PRK10767.1"/>
    <property type="match status" value="1"/>
</dbReference>
<organism evidence="17 18">
    <name type="scientific">Calditerricola satsumensis</name>
    <dbReference type="NCBI Taxonomy" id="373054"/>
    <lineage>
        <taxon>Bacteria</taxon>
        <taxon>Bacillati</taxon>
        <taxon>Bacillota</taxon>
        <taxon>Bacilli</taxon>
        <taxon>Bacillales</taxon>
        <taxon>Bacillaceae</taxon>
        <taxon>Calditerricola</taxon>
    </lineage>
</organism>
<protein>
    <recommendedName>
        <fullName evidence="12 13">Chaperone protein DnaJ</fullName>
    </recommendedName>
</protein>
<feature type="binding site" evidence="13">
    <location>
        <position position="201"/>
    </location>
    <ligand>
        <name>Zn(2+)</name>
        <dbReference type="ChEBI" id="CHEBI:29105"/>
        <label>2</label>
    </ligand>
</feature>
<dbReference type="NCBIfam" id="TIGR02349">
    <property type="entry name" value="DnaJ_bact"/>
    <property type="match status" value="1"/>
</dbReference>
<comment type="subcellular location">
    <subcellularLocation>
        <location evidence="1 13">Cytoplasm</location>
    </subcellularLocation>
</comment>
<keyword evidence="6 13" id="KW-0677">Repeat</keyword>
<dbReference type="Gene3D" id="2.10.230.10">
    <property type="entry name" value="Heat shock protein DnaJ, cysteine-rich domain"/>
    <property type="match status" value="1"/>
</dbReference>
<dbReference type="GO" id="GO:0005737">
    <property type="term" value="C:cytoplasm"/>
    <property type="evidence" value="ECO:0007669"/>
    <property type="project" value="UniProtKB-SubCell"/>
</dbReference>
<proteinExistence type="inferred from homology"/>
<dbReference type="PROSITE" id="PS50076">
    <property type="entry name" value="DNAJ_2"/>
    <property type="match status" value="1"/>
</dbReference>
<dbReference type="Pfam" id="PF00684">
    <property type="entry name" value="DnaJ_CXXCXGXG"/>
    <property type="match status" value="1"/>
</dbReference>
<feature type="domain" description="CR-type" evidence="16">
    <location>
        <begin position="142"/>
        <end position="224"/>
    </location>
</feature>
<reference evidence="17" key="2">
    <citation type="submission" date="2020-09" db="EMBL/GenBank/DDBJ databases">
        <authorList>
            <person name="Sun Q."/>
            <person name="Ohkuma M."/>
        </authorList>
    </citation>
    <scope>NUCLEOTIDE SEQUENCE</scope>
    <source>
        <strain evidence="17">JCM 14719</strain>
    </source>
</reference>